<sequence>MAASVPSESISLEARRLHLIDNLEFLNHQSSIIGFEKSESTEFTTACASSSAGSPSTIEFTLPTGHSNSGIEKRSDKARHSLPTPNPSPEKPKRQQRVIQTEQRSIPQQSSIDQASILCKEYQKFGTPGQNIAGIQAIRNGHDEWIPIDIQKVTENQKFKIDGVDYYVVFCYHDALIALPVQPDSKDPIYYINEDIEMKNLMFMKILMLTTFSSNSPIPSRVPHQLVRDLFPELDSSESSFIDLFNPDHLYPDSTNMTSSFDALNEKLPIGHCSECSVEHEKQVKSEKTNDKIIGRTGVPIPDEAHTNSKAPEPSQTFTVNENMAKSAENNAYMPLHNLGGSIHKVPVPVPGHPSYYCCFQTDKGPLMVPLEKVVLHQTSAWRLTEKGWALTPCVFLTPCINIYLYFQMMTRLSLLQKYVLNVFGF</sequence>
<protein>
    <submittedName>
        <fullName evidence="2">Uncharacterized protein</fullName>
    </submittedName>
</protein>
<evidence type="ECO:0000313" key="2">
    <source>
        <dbReference type="EMBL" id="EPZ32393.1"/>
    </source>
</evidence>
<reference evidence="2 4" key="1">
    <citation type="journal article" date="2013" name="Curr. Biol.">
        <title>Shared signatures of parasitism and phylogenomics unite Cryptomycota and microsporidia.</title>
        <authorList>
            <person name="James T.Y."/>
            <person name="Pelin A."/>
            <person name="Bonen L."/>
            <person name="Ahrendt S."/>
            <person name="Sain D."/>
            <person name="Corradi N."/>
            <person name="Stajich J.E."/>
        </authorList>
    </citation>
    <scope>NUCLEOTIDE SEQUENCE [LARGE SCALE GENOMIC DNA]</scope>
    <source>
        <strain evidence="2">CSF55</strain>
        <strain evidence="2">CSF55</strain>
    </source>
</reference>
<feature type="compositionally biased region" description="Polar residues" evidence="1">
    <location>
        <begin position="46"/>
        <end position="70"/>
    </location>
</feature>
<evidence type="ECO:0000313" key="5">
    <source>
        <dbReference type="Proteomes" id="UP000281549"/>
    </source>
</evidence>
<accession>A0A075AQA3</accession>
<dbReference type="Proteomes" id="UP000281549">
    <property type="component" value="Unassembled WGS sequence"/>
</dbReference>
<organism evidence="2 4">
    <name type="scientific">Rozella allomycis (strain CSF55)</name>
    <dbReference type="NCBI Taxonomy" id="988480"/>
    <lineage>
        <taxon>Eukaryota</taxon>
        <taxon>Fungi</taxon>
        <taxon>Fungi incertae sedis</taxon>
        <taxon>Cryptomycota</taxon>
        <taxon>Cryptomycota incertae sedis</taxon>
        <taxon>Rozella</taxon>
    </lineage>
</organism>
<reference evidence="3" key="3">
    <citation type="submission" date="2018-08" db="EMBL/GenBank/DDBJ databases">
        <title>Leveraging single-cell genomics to expand the Fungal Tree of Life.</title>
        <authorList>
            <consortium name="DOE Joint Genome Institute"/>
            <person name="Ahrendt S.R."/>
            <person name="Quandt C.A."/>
            <person name="Ciobanu D."/>
            <person name="Clum A."/>
            <person name="Salamov A."/>
            <person name="Andreopoulos B."/>
            <person name="Cheng J.-F."/>
            <person name="Woyke T."/>
            <person name="Pelin A."/>
            <person name="Henrissat B."/>
            <person name="Reynolds N."/>
            <person name="Benny G.L."/>
            <person name="Smith M.E."/>
            <person name="James T.Y."/>
            <person name="Grigoriev I.V."/>
        </authorList>
    </citation>
    <scope>NUCLEOTIDE SEQUENCE</scope>
    <source>
        <strain evidence="3">CSF55</strain>
    </source>
</reference>
<name>A0A075AQA3_ROZAC</name>
<proteinExistence type="predicted"/>
<evidence type="ECO:0000256" key="1">
    <source>
        <dbReference type="SAM" id="MobiDB-lite"/>
    </source>
</evidence>
<evidence type="ECO:0000313" key="4">
    <source>
        <dbReference type="Proteomes" id="UP000030755"/>
    </source>
</evidence>
<dbReference type="EMBL" id="KE561154">
    <property type="protein sequence ID" value="EPZ32393.1"/>
    <property type="molecule type" value="Genomic_DNA"/>
</dbReference>
<dbReference type="HOGENOM" id="CLU_644285_0_0_1"/>
<dbReference type="AlphaFoldDB" id="A0A075AQA3"/>
<feature type="compositionally biased region" description="Polar residues" evidence="1">
    <location>
        <begin position="97"/>
        <end position="111"/>
    </location>
</feature>
<dbReference type="EMBL" id="ML004937">
    <property type="protein sequence ID" value="RKP21672.1"/>
    <property type="molecule type" value="Genomic_DNA"/>
</dbReference>
<keyword evidence="4" id="KW-1185">Reference proteome</keyword>
<feature type="region of interest" description="Disordered" evidence="1">
    <location>
        <begin position="294"/>
        <end position="316"/>
    </location>
</feature>
<reference evidence="5" key="2">
    <citation type="journal article" date="2018" name="Nat. Microbiol.">
        <title>Leveraging single-cell genomics to expand the fungal tree of life.</title>
        <authorList>
            <person name="Ahrendt S.R."/>
            <person name="Quandt C.A."/>
            <person name="Ciobanu D."/>
            <person name="Clum A."/>
            <person name="Salamov A."/>
            <person name="Andreopoulos B."/>
            <person name="Cheng J.F."/>
            <person name="Woyke T."/>
            <person name="Pelin A."/>
            <person name="Henrissat B."/>
            <person name="Reynolds N.K."/>
            <person name="Benny G.L."/>
            <person name="Smith M.E."/>
            <person name="James T.Y."/>
            <person name="Grigoriev I.V."/>
        </authorList>
    </citation>
    <scope>NUCLEOTIDE SEQUENCE [LARGE SCALE GENOMIC DNA]</scope>
    <source>
        <strain evidence="5">CSF55</strain>
    </source>
</reference>
<dbReference type="Proteomes" id="UP000030755">
    <property type="component" value="Unassembled WGS sequence"/>
</dbReference>
<gene>
    <name evidence="2" type="ORF">O9G_001295</name>
    <name evidence="3" type="ORF">ROZALSC1DRAFT_26927</name>
</gene>
<evidence type="ECO:0000313" key="3">
    <source>
        <dbReference type="EMBL" id="RKP21672.1"/>
    </source>
</evidence>
<feature type="region of interest" description="Disordered" evidence="1">
    <location>
        <begin position="46"/>
        <end position="111"/>
    </location>
</feature>